<feature type="compositionally biased region" description="Basic and acidic residues" evidence="1">
    <location>
        <begin position="277"/>
        <end position="347"/>
    </location>
</feature>
<evidence type="ECO:0000313" key="2">
    <source>
        <dbReference type="EMBL" id="MFC5749713.1"/>
    </source>
</evidence>
<evidence type="ECO:0000256" key="1">
    <source>
        <dbReference type="SAM" id="MobiDB-lite"/>
    </source>
</evidence>
<protein>
    <submittedName>
        <fullName evidence="2">Sulfotransferase family protein</fullName>
        <ecNumber evidence="2">2.8.2.-</ecNumber>
    </submittedName>
</protein>
<accession>A0ABW1A4D6</accession>
<dbReference type="RefSeq" id="WP_378285434.1">
    <property type="nucleotide sequence ID" value="NZ_JBHSON010000044.1"/>
</dbReference>
<reference evidence="3" key="1">
    <citation type="journal article" date="2019" name="Int. J. Syst. Evol. Microbiol.">
        <title>The Global Catalogue of Microorganisms (GCM) 10K type strain sequencing project: providing services to taxonomists for standard genome sequencing and annotation.</title>
        <authorList>
            <consortium name="The Broad Institute Genomics Platform"/>
            <consortium name="The Broad Institute Genome Sequencing Center for Infectious Disease"/>
            <person name="Wu L."/>
            <person name="Ma J."/>
        </authorList>
    </citation>
    <scope>NUCLEOTIDE SEQUENCE [LARGE SCALE GENOMIC DNA]</scope>
    <source>
        <strain evidence="3">KCTC 42087</strain>
    </source>
</reference>
<dbReference type="EC" id="2.8.2.-" evidence="2"/>
<dbReference type="Gene3D" id="3.40.50.300">
    <property type="entry name" value="P-loop containing nucleotide triphosphate hydrolases"/>
    <property type="match status" value="1"/>
</dbReference>
<keyword evidence="2" id="KW-0808">Transferase</keyword>
<keyword evidence="3" id="KW-1185">Reference proteome</keyword>
<dbReference type="EMBL" id="JBHSON010000044">
    <property type="protein sequence ID" value="MFC5749713.1"/>
    <property type="molecule type" value="Genomic_DNA"/>
</dbReference>
<comment type="caution">
    <text evidence="2">The sequence shown here is derived from an EMBL/GenBank/DDBJ whole genome shotgun (WGS) entry which is preliminary data.</text>
</comment>
<dbReference type="SUPFAM" id="SSF52540">
    <property type="entry name" value="P-loop containing nucleoside triphosphate hydrolases"/>
    <property type="match status" value="1"/>
</dbReference>
<dbReference type="GO" id="GO:0016740">
    <property type="term" value="F:transferase activity"/>
    <property type="evidence" value="ECO:0007669"/>
    <property type="project" value="UniProtKB-KW"/>
</dbReference>
<gene>
    <name evidence="2" type="ORF">ACFPZN_29160</name>
</gene>
<evidence type="ECO:0000313" key="3">
    <source>
        <dbReference type="Proteomes" id="UP001596074"/>
    </source>
</evidence>
<dbReference type="Pfam" id="PF13469">
    <property type="entry name" value="Sulfotransfer_3"/>
    <property type="match status" value="1"/>
</dbReference>
<organism evidence="2 3">
    <name type="scientific">Actinomadura rugatobispora</name>
    <dbReference type="NCBI Taxonomy" id="1994"/>
    <lineage>
        <taxon>Bacteria</taxon>
        <taxon>Bacillati</taxon>
        <taxon>Actinomycetota</taxon>
        <taxon>Actinomycetes</taxon>
        <taxon>Streptosporangiales</taxon>
        <taxon>Thermomonosporaceae</taxon>
        <taxon>Actinomadura</taxon>
    </lineage>
</organism>
<proteinExistence type="predicted"/>
<name>A0ABW1A4D6_9ACTN</name>
<sequence>MKATPHILVINGTKVRRPVFVLGSPHSGADLLARAVKRSAGFHLTVGRPGVLRVTYAFARRPSIASDRGRGAARVLRDAYAEAWQISGRGCAECPAECWEAAGLRPLPEGGDPESGPCAEPRGVDRFADASPDLIYSADVLLDAFPDAQLVQVIRDGRDVVADMLDDERCMAWFKPGLTNLDEVFPNPFLGVEEVMERARWPRAAAAVKCALRWRGSVRLSARLRAQTPEEQLLTVRYEDLVRRPGQVSDEVSEYLGSQISKLALTNLAREAGARGGEPRRAEPRRAEPRRAELRRPEARLGDFLRPDLRKADPRKTDLRKADLRKGEGRKGDRDPAGAGGWRERLTPRQLAQVERIAGTELSRLGYPLSAGAAARTERP</sequence>
<feature type="region of interest" description="Disordered" evidence="1">
    <location>
        <begin position="271"/>
        <end position="347"/>
    </location>
</feature>
<dbReference type="InterPro" id="IPR027417">
    <property type="entry name" value="P-loop_NTPase"/>
</dbReference>
<dbReference type="Proteomes" id="UP001596074">
    <property type="component" value="Unassembled WGS sequence"/>
</dbReference>